<name>A0A1S1Z402_FLAPC</name>
<feature type="domain" description="ABC3 transporter permease C-terminal" evidence="8">
    <location>
        <begin position="270"/>
        <end position="396"/>
    </location>
</feature>
<feature type="domain" description="MacB-like periplasmic core" evidence="9">
    <location>
        <begin position="19"/>
        <end position="236"/>
    </location>
</feature>
<dbReference type="OrthoDB" id="9784014at2"/>
<accession>A0A1S1Z402</accession>
<feature type="transmembrane region" description="Helical" evidence="7">
    <location>
        <begin position="269"/>
        <end position="292"/>
    </location>
</feature>
<evidence type="ECO:0000256" key="5">
    <source>
        <dbReference type="ARBA" id="ARBA00022989"/>
    </source>
</evidence>
<evidence type="ECO:0000313" key="10">
    <source>
        <dbReference type="EMBL" id="OHX68019.1"/>
    </source>
</evidence>
<dbReference type="STRING" id="915059.NH26_17550"/>
<dbReference type="Pfam" id="PF02687">
    <property type="entry name" value="FtsX"/>
    <property type="match status" value="1"/>
</dbReference>
<reference evidence="10 11" key="1">
    <citation type="journal article" date="2012" name="Int. J. Syst. Evol. Microbiol.">
        <title>Flammeovirga pacifica sp. nov., isolated from deep-sea sediment.</title>
        <authorList>
            <person name="Xu H."/>
            <person name="Fu Y."/>
            <person name="Yang N."/>
            <person name="Ding Z."/>
            <person name="Lai Q."/>
            <person name="Zeng R."/>
        </authorList>
    </citation>
    <scope>NUCLEOTIDE SEQUENCE [LARGE SCALE GENOMIC DNA]</scope>
    <source>
        <strain evidence="11">DSM 24597 / LMG 26175 / WPAGA1</strain>
    </source>
</reference>
<dbReference type="Proteomes" id="UP000179797">
    <property type="component" value="Unassembled WGS sequence"/>
</dbReference>
<evidence type="ECO:0000259" key="9">
    <source>
        <dbReference type="Pfam" id="PF12704"/>
    </source>
</evidence>
<dbReference type="InterPro" id="IPR051447">
    <property type="entry name" value="Lipoprotein-release_system"/>
</dbReference>
<evidence type="ECO:0000256" key="7">
    <source>
        <dbReference type="SAM" id="Phobius"/>
    </source>
</evidence>
<dbReference type="EMBL" id="JRYR02000001">
    <property type="protein sequence ID" value="OHX68019.1"/>
    <property type="molecule type" value="Genomic_DNA"/>
</dbReference>
<comment type="similarity">
    <text evidence="2">Belongs to the ABC-4 integral membrane protein family. LolC/E subfamily.</text>
</comment>
<protein>
    <recommendedName>
        <fullName evidence="12">ABC transporter permease</fullName>
    </recommendedName>
</protein>
<feature type="transmembrane region" description="Helical" evidence="7">
    <location>
        <begin position="20"/>
        <end position="43"/>
    </location>
</feature>
<dbReference type="GO" id="GO:0044874">
    <property type="term" value="P:lipoprotein localization to outer membrane"/>
    <property type="evidence" value="ECO:0007669"/>
    <property type="project" value="TreeGrafter"/>
</dbReference>
<evidence type="ECO:0000256" key="3">
    <source>
        <dbReference type="ARBA" id="ARBA00022475"/>
    </source>
</evidence>
<keyword evidence="11" id="KW-1185">Reference proteome</keyword>
<dbReference type="PANTHER" id="PTHR30489:SF0">
    <property type="entry name" value="LIPOPROTEIN-RELEASING SYSTEM TRANSMEMBRANE PROTEIN LOLE"/>
    <property type="match status" value="1"/>
</dbReference>
<proteinExistence type="inferred from homology"/>
<evidence type="ECO:0000313" key="11">
    <source>
        <dbReference type="Proteomes" id="UP000179797"/>
    </source>
</evidence>
<organism evidence="10 11">
    <name type="scientific">Flammeovirga pacifica</name>
    <dbReference type="NCBI Taxonomy" id="915059"/>
    <lineage>
        <taxon>Bacteria</taxon>
        <taxon>Pseudomonadati</taxon>
        <taxon>Bacteroidota</taxon>
        <taxon>Cytophagia</taxon>
        <taxon>Cytophagales</taxon>
        <taxon>Flammeovirgaceae</taxon>
        <taxon>Flammeovirga</taxon>
    </lineage>
</organism>
<evidence type="ECO:0000256" key="6">
    <source>
        <dbReference type="ARBA" id="ARBA00023136"/>
    </source>
</evidence>
<feature type="transmembrane region" description="Helical" evidence="7">
    <location>
        <begin position="312"/>
        <end position="338"/>
    </location>
</feature>
<keyword evidence="6 7" id="KW-0472">Membrane</keyword>
<dbReference type="GO" id="GO:0098797">
    <property type="term" value="C:plasma membrane protein complex"/>
    <property type="evidence" value="ECO:0007669"/>
    <property type="project" value="TreeGrafter"/>
</dbReference>
<gene>
    <name evidence="10" type="ORF">NH26_17550</name>
</gene>
<sequence length="404" mass="44664">MMITKISWRNVWRNKLRSGILITSIAIGLLGGIFTMAMINGMMESKVEETLITELGNAQIHKKGFEINNSFKDSIPHYKTLLPILESDSILKNHSARVVINGMGSSANESQGLKIIGIDPQQEKKVTNIEKFFVEGDYFEGKRKNQIVIGASLAKKLKIKIRSKIVIAYMGPNNDMINTAYRVVGIFSTSSPDFDKSVAFVQRKDIWRNTGEQFIHEIAFSSENGGSAPEKITQQINQKIKDPDLNIQTWKEITPELATLAESGNANSYIILGIILFALGFGILNSMTMAIFERSRELGVLMAVGLNRGKVFLMIVLETIYLSMIGAAVGGILVIGIIQYYGEHGLKYAETNMGGFSNILYPSLPAESFIPLFFMVLITAIVSALPPAFRAIKLNPAEAVRYKG</sequence>
<feature type="transmembrane region" description="Helical" evidence="7">
    <location>
        <begin position="369"/>
        <end position="389"/>
    </location>
</feature>
<comment type="caution">
    <text evidence="10">The sequence shown here is derived from an EMBL/GenBank/DDBJ whole genome shotgun (WGS) entry which is preliminary data.</text>
</comment>
<evidence type="ECO:0000256" key="1">
    <source>
        <dbReference type="ARBA" id="ARBA00004651"/>
    </source>
</evidence>
<keyword evidence="3" id="KW-1003">Cell membrane</keyword>
<keyword evidence="5 7" id="KW-1133">Transmembrane helix</keyword>
<dbReference type="PANTHER" id="PTHR30489">
    <property type="entry name" value="LIPOPROTEIN-RELEASING SYSTEM TRANSMEMBRANE PROTEIN LOLE"/>
    <property type="match status" value="1"/>
</dbReference>
<dbReference type="AlphaFoldDB" id="A0A1S1Z402"/>
<dbReference type="InterPro" id="IPR003838">
    <property type="entry name" value="ABC3_permease_C"/>
</dbReference>
<dbReference type="InterPro" id="IPR025857">
    <property type="entry name" value="MacB_PCD"/>
</dbReference>
<keyword evidence="4 7" id="KW-0812">Transmembrane</keyword>
<comment type="subcellular location">
    <subcellularLocation>
        <location evidence="1">Cell membrane</location>
        <topology evidence="1">Multi-pass membrane protein</topology>
    </subcellularLocation>
</comment>
<evidence type="ECO:0000256" key="4">
    <source>
        <dbReference type="ARBA" id="ARBA00022692"/>
    </source>
</evidence>
<dbReference type="Pfam" id="PF12704">
    <property type="entry name" value="MacB_PCD"/>
    <property type="match status" value="1"/>
</dbReference>
<evidence type="ECO:0000256" key="2">
    <source>
        <dbReference type="ARBA" id="ARBA00005236"/>
    </source>
</evidence>
<evidence type="ECO:0008006" key="12">
    <source>
        <dbReference type="Google" id="ProtNLM"/>
    </source>
</evidence>
<evidence type="ECO:0000259" key="8">
    <source>
        <dbReference type="Pfam" id="PF02687"/>
    </source>
</evidence>